<reference evidence="8 9" key="1">
    <citation type="submission" date="2018-06" db="EMBL/GenBank/DDBJ databases">
        <authorList>
            <consortium name="Pathogen Informatics"/>
            <person name="Doyle S."/>
        </authorList>
    </citation>
    <scope>NUCLEOTIDE SEQUENCE [LARGE SCALE GENOMIC DNA]</scope>
    <source>
        <strain evidence="8 9">NCTC11343</strain>
    </source>
</reference>
<feature type="transmembrane region" description="Helical" evidence="6">
    <location>
        <begin position="163"/>
        <end position="182"/>
    </location>
</feature>
<comment type="subcellular location">
    <subcellularLocation>
        <location evidence="1">Cell membrane</location>
        <topology evidence="1">Multi-pass membrane protein</topology>
    </subcellularLocation>
</comment>
<feature type="transmembrane region" description="Helical" evidence="6">
    <location>
        <begin position="139"/>
        <end position="157"/>
    </location>
</feature>
<accession>A0A2X2IZ25</accession>
<dbReference type="PANTHER" id="PTHR32322:SF18">
    <property type="entry name" value="S-ADENOSYLMETHIONINE_S-ADENOSYLHOMOCYSTEINE TRANSPORTER"/>
    <property type="match status" value="1"/>
</dbReference>
<dbReference type="InterPro" id="IPR000620">
    <property type="entry name" value="EamA_dom"/>
</dbReference>
<dbReference type="AlphaFoldDB" id="A0A2X2IZ25"/>
<feature type="transmembrane region" description="Helical" evidence="6">
    <location>
        <begin position="189"/>
        <end position="208"/>
    </location>
</feature>
<evidence type="ECO:0000256" key="1">
    <source>
        <dbReference type="ARBA" id="ARBA00004651"/>
    </source>
</evidence>
<evidence type="ECO:0000259" key="7">
    <source>
        <dbReference type="Pfam" id="PF00892"/>
    </source>
</evidence>
<dbReference type="RefSeq" id="WP_070561320.1">
    <property type="nucleotide sequence ID" value="NZ_CP068086.1"/>
</dbReference>
<dbReference type="SUPFAM" id="SSF103481">
    <property type="entry name" value="Multidrug resistance efflux transporter EmrE"/>
    <property type="match status" value="2"/>
</dbReference>
<gene>
    <name evidence="8" type="primary">rarD</name>
    <name evidence="8" type="ORF">NCTC11343_02971</name>
</gene>
<keyword evidence="3 6" id="KW-0812">Transmembrane</keyword>
<name>A0A2X2IZ25_SPHMU</name>
<keyword evidence="4 6" id="KW-1133">Transmembrane helix</keyword>
<dbReference type="EMBL" id="UAUU01000009">
    <property type="protein sequence ID" value="SPZ87542.1"/>
    <property type="molecule type" value="Genomic_DNA"/>
</dbReference>
<proteinExistence type="predicted"/>
<feature type="transmembrane region" description="Helical" evidence="6">
    <location>
        <begin position="220"/>
        <end position="246"/>
    </location>
</feature>
<keyword evidence="2" id="KW-1003">Cell membrane</keyword>
<evidence type="ECO:0000256" key="2">
    <source>
        <dbReference type="ARBA" id="ARBA00022475"/>
    </source>
</evidence>
<evidence type="ECO:0000313" key="8">
    <source>
        <dbReference type="EMBL" id="SPZ87542.1"/>
    </source>
</evidence>
<evidence type="ECO:0000256" key="5">
    <source>
        <dbReference type="ARBA" id="ARBA00023136"/>
    </source>
</evidence>
<feature type="domain" description="EamA" evidence="7">
    <location>
        <begin position="13"/>
        <end position="155"/>
    </location>
</feature>
<feature type="transmembrane region" description="Helical" evidence="6">
    <location>
        <begin position="277"/>
        <end position="294"/>
    </location>
</feature>
<evidence type="ECO:0000256" key="3">
    <source>
        <dbReference type="ARBA" id="ARBA00022692"/>
    </source>
</evidence>
<organism evidence="8 9">
    <name type="scientific">Sphingobacterium multivorum</name>
    <dbReference type="NCBI Taxonomy" id="28454"/>
    <lineage>
        <taxon>Bacteria</taxon>
        <taxon>Pseudomonadati</taxon>
        <taxon>Bacteroidota</taxon>
        <taxon>Sphingobacteriia</taxon>
        <taxon>Sphingobacteriales</taxon>
        <taxon>Sphingobacteriaceae</taxon>
        <taxon>Sphingobacterium</taxon>
    </lineage>
</organism>
<dbReference type="Proteomes" id="UP000251241">
    <property type="component" value="Unassembled WGS sequence"/>
</dbReference>
<dbReference type="GeneID" id="97182878"/>
<feature type="domain" description="EamA" evidence="7">
    <location>
        <begin position="163"/>
        <end position="293"/>
    </location>
</feature>
<feature type="transmembrane region" description="Helical" evidence="6">
    <location>
        <begin position="43"/>
        <end position="61"/>
    </location>
</feature>
<feature type="transmembrane region" description="Helical" evidence="6">
    <location>
        <begin position="111"/>
        <end position="132"/>
    </location>
</feature>
<dbReference type="InterPro" id="IPR037185">
    <property type="entry name" value="EmrE-like"/>
</dbReference>
<dbReference type="InterPro" id="IPR050638">
    <property type="entry name" value="AA-Vitamin_Transporters"/>
</dbReference>
<sequence length="310" mass="35123">MENSNETASRGKYLFAAFLAPFIWGFMSIPVRWIRDYPAEDILYFRIITALLVLWIYLLLFRRKTMTADIHKFRLLPRTGKLRQICLTLLASGLIFGNWFTYIYAVNHISIQSAALAYLTCPLITAAGAYIILREQLTLWQKIALFIAFGSVCLLANGSLNDVLWAATIATCYAFYLIVQWVSTGFDKLHQLVVQLSICALFVIPKLIYNHHAIPAEPLFWGTIFLIASLFTIIPLFLSMYALIGISSTTTGVLLYINPLIAFTLAVTYFQEPVSPIKYVAYGIILLAIILFNIKNIKEAFSISRVHAKR</sequence>
<dbReference type="GO" id="GO:0005886">
    <property type="term" value="C:plasma membrane"/>
    <property type="evidence" value="ECO:0007669"/>
    <property type="project" value="UniProtKB-SubCell"/>
</dbReference>
<feature type="transmembrane region" description="Helical" evidence="6">
    <location>
        <begin position="253"/>
        <end position="271"/>
    </location>
</feature>
<protein>
    <submittedName>
        <fullName evidence="8">Putative chloramphenical resistance permease RarD</fullName>
    </submittedName>
</protein>
<feature type="transmembrane region" description="Helical" evidence="6">
    <location>
        <begin position="82"/>
        <end position="105"/>
    </location>
</feature>
<dbReference type="Pfam" id="PF00892">
    <property type="entry name" value="EamA"/>
    <property type="match status" value="2"/>
</dbReference>
<keyword evidence="5 6" id="KW-0472">Membrane</keyword>
<evidence type="ECO:0000256" key="6">
    <source>
        <dbReference type="SAM" id="Phobius"/>
    </source>
</evidence>
<dbReference type="PANTHER" id="PTHR32322">
    <property type="entry name" value="INNER MEMBRANE TRANSPORTER"/>
    <property type="match status" value="1"/>
</dbReference>
<feature type="transmembrane region" description="Helical" evidence="6">
    <location>
        <begin position="12"/>
        <end position="31"/>
    </location>
</feature>
<evidence type="ECO:0000313" key="9">
    <source>
        <dbReference type="Proteomes" id="UP000251241"/>
    </source>
</evidence>
<evidence type="ECO:0000256" key="4">
    <source>
        <dbReference type="ARBA" id="ARBA00022989"/>
    </source>
</evidence>